<evidence type="ECO:0000256" key="9">
    <source>
        <dbReference type="ARBA" id="ARBA00023002"/>
    </source>
</evidence>
<dbReference type="Pfam" id="PF00067">
    <property type="entry name" value="p450"/>
    <property type="match status" value="1"/>
</dbReference>
<evidence type="ECO:0000256" key="1">
    <source>
        <dbReference type="ARBA" id="ARBA00001971"/>
    </source>
</evidence>
<evidence type="ECO:0000256" key="12">
    <source>
        <dbReference type="ARBA" id="ARBA00023136"/>
    </source>
</evidence>
<dbReference type="GO" id="GO:0005506">
    <property type="term" value="F:iron ion binding"/>
    <property type="evidence" value="ECO:0007669"/>
    <property type="project" value="InterPro"/>
</dbReference>
<dbReference type="InterPro" id="IPR002401">
    <property type="entry name" value="Cyt_P450_E_grp-I"/>
</dbReference>
<comment type="subcellular location">
    <subcellularLocation>
        <location evidence="3">Endoplasmic reticulum membrane</location>
        <topology evidence="3">Peripheral membrane protein</topology>
    </subcellularLocation>
    <subcellularLocation>
        <location evidence="2">Microsome membrane</location>
        <topology evidence="2">Peripheral membrane protein</topology>
    </subcellularLocation>
</comment>
<keyword evidence="5 13" id="KW-0349">Heme</keyword>
<dbReference type="GO" id="GO:0004497">
    <property type="term" value="F:monooxygenase activity"/>
    <property type="evidence" value="ECO:0007669"/>
    <property type="project" value="UniProtKB-KW"/>
</dbReference>
<dbReference type="EMBL" id="OR117266">
    <property type="protein sequence ID" value="WIM41706.1"/>
    <property type="molecule type" value="mRNA"/>
</dbReference>
<dbReference type="InterPro" id="IPR050196">
    <property type="entry name" value="Cytochrome_P450_Monoox"/>
</dbReference>
<dbReference type="SUPFAM" id="SSF48264">
    <property type="entry name" value="Cytochrome P450"/>
    <property type="match status" value="1"/>
</dbReference>
<evidence type="ECO:0000256" key="13">
    <source>
        <dbReference type="PIRSR" id="PIRSR602401-1"/>
    </source>
</evidence>
<dbReference type="PANTHER" id="PTHR24291:SF189">
    <property type="entry name" value="CYTOCHROME P450 4C3-RELATED"/>
    <property type="match status" value="1"/>
</dbReference>
<evidence type="ECO:0000256" key="7">
    <source>
        <dbReference type="ARBA" id="ARBA00022824"/>
    </source>
</evidence>
<sequence length="501" mass="57951">MIVTVSFMCLTIAFLYGYFYKLKHRRFYQLLEQFPSYPRYPIIGNLHLWYGPINGLLSRIAKTLEPHDHLLFWMGPAPRIILKKPVDIMAVLNQCPDRDSLGLTRPWTGTGILSARYEEWKKSKKILMPVFSSEMLSKYADIFNEKSIILVDQLKPLAQTDHEVDVWNHVMNINIEIIVENMVGISLQSAGKSGKDFGLSIARALQSMTRRFFMLWLYPQFIYSMYLKLKGQTNLIRTYRQLPSEILENKLNELKNKADRLDTVDSSKLAIDLLIKRSLQDESFDKARMTDELLQLIGAGMETTALNECFLLLMLAIHQDIQQKVYEEITQLVGDNDTLTPDQMLNELKYLEQCIKETARLYSPVVLTTRRALKDCVLNDNKIIPAGTFIILYFYFAHYDKEIFNNPQKWDPENFTESAEAKRPAGSALIFGYGPHTCPGAKYAMMSVKTQITNILREYHLSTNIKELTDSQLKVDLCVRSRIGYPIKFTSRRKPFQTCNQ</sequence>
<dbReference type="Gene3D" id="1.10.630.10">
    <property type="entry name" value="Cytochrome P450"/>
    <property type="match status" value="1"/>
</dbReference>
<dbReference type="PANTHER" id="PTHR24291">
    <property type="entry name" value="CYTOCHROME P450 FAMILY 4"/>
    <property type="match status" value="1"/>
</dbReference>
<dbReference type="PRINTS" id="PR00463">
    <property type="entry name" value="EP450I"/>
</dbReference>
<keyword evidence="9 14" id="KW-0560">Oxidoreductase</keyword>
<dbReference type="InterPro" id="IPR001128">
    <property type="entry name" value="Cyt_P450"/>
</dbReference>
<protein>
    <submittedName>
        <fullName evidence="15">Cytochrome P450 4461K1</fullName>
    </submittedName>
</protein>
<feature type="binding site" description="axial binding residue" evidence="13">
    <location>
        <position position="438"/>
    </location>
    <ligand>
        <name>heme</name>
        <dbReference type="ChEBI" id="CHEBI:30413"/>
    </ligand>
    <ligandPart>
        <name>Fe</name>
        <dbReference type="ChEBI" id="CHEBI:18248"/>
    </ligandPart>
</feature>
<dbReference type="PRINTS" id="PR00385">
    <property type="entry name" value="P450"/>
</dbReference>
<organism evidence="15">
    <name type="scientific">Maconellicoccus hirsutus</name>
    <name type="common">Pink hibiscus mealybug</name>
    <dbReference type="NCBI Taxonomy" id="177089"/>
    <lineage>
        <taxon>Eukaryota</taxon>
        <taxon>Metazoa</taxon>
        <taxon>Ecdysozoa</taxon>
        <taxon>Arthropoda</taxon>
        <taxon>Hexapoda</taxon>
        <taxon>Insecta</taxon>
        <taxon>Pterygota</taxon>
        <taxon>Neoptera</taxon>
        <taxon>Paraneoptera</taxon>
        <taxon>Hemiptera</taxon>
        <taxon>Sternorrhyncha</taxon>
        <taxon>Coccoidea</taxon>
        <taxon>Pseudococcidae</taxon>
        <taxon>Maconellicoccus</taxon>
    </lineage>
</organism>
<dbReference type="InterPro" id="IPR036396">
    <property type="entry name" value="Cyt_P450_sf"/>
</dbReference>
<name>A0AAT9UUA4_MACHI</name>
<evidence type="ECO:0000313" key="15">
    <source>
        <dbReference type="EMBL" id="WIM41706.1"/>
    </source>
</evidence>
<reference evidence="15" key="1">
    <citation type="submission" date="2023-06" db="EMBL/GenBank/DDBJ databases">
        <title>Identification of Cytochrome P450s in Maconellicoccus hirsutus.</title>
        <authorList>
            <person name="Selvamani S.B."/>
            <person name="Negi N."/>
            <person name="Nagarjuna Reddy K.V."/>
            <person name="Ramasamy G.G."/>
        </authorList>
    </citation>
    <scope>NUCLEOTIDE SEQUENCE</scope>
</reference>
<evidence type="ECO:0000256" key="3">
    <source>
        <dbReference type="ARBA" id="ARBA00004406"/>
    </source>
</evidence>
<evidence type="ECO:0000256" key="2">
    <source>
        <dbReference type="ARBA" id="ARBA00004174"/>
    </source>
</evidence>
<keyword evidence="7" id="KW-0256">Endoplasmic reticulum</keyword>
<dbReference type="GO" id="GO:0005789">
    <property type="term" value="C:endoplasmic reticulum membrane"/>
    <property type="evidence" value="ECO:0007669"/>
    <property type="project" value="UniProtKB-SubCell"/>
</dbReference>
<evidence type="ECO:0000256" key="4">
    <source>
        <dbReference type="ARBA" id="ARBA00010617"/>
    </source>
</evidence>
<evidence type="ECO:0000256" key="6">
    <source>
        <dbReference type="ARBA" id="ARBA00022723"/>
    </source>
</evidence>
<keyword evidence="12" id="KW-0472">Membrane</keyword>
<comment type="cofactor">
    <cofactor evidence="1 13">
        <name>heme</name>
        <dbReference type="ChEBI" id="CHEBI:30413"/>
    </cofactor>
</comment>
<evidence type="ECO:0000256" key="14">
    <source>
        <dbReference type="RuleBase" id="RU000461"/>
    </source>
</evidence>
<dbReference type="AlphaFoldDB" id="A0AAT9UUA4"/>
<keyword evidence="8" id="KW-0492">Microsome</keyword>
<keyword evidence="10 13" id="KW-0408">Iron</keyword>
<evidence type="ECO:0000256" key="10">
    <source>
        <dbReference type="ARBA" id="ARBA00023004"/>
    </source>
</evidence>
<evidence type="ECO:0000256" key="11">
    <source>
        <dbReference type="ARBA" id="ARBA00023033"/>
    </source>
</evidence>
<dbReference type="GO" id="GO:0020037">
    <property type="term" value="F:heme binding"/>
    <property type="evidence" value="ECO:0007669"/>
    <property type="project" value="InterPro"/>
</dbReference>
<keyword evidence="11 14" id="KW-0503">Monooxygenase</keyword>
<proteinExistence type="evidence at transcript level"/>
<keyword evidence="6 13" id="KW-0479">Metal-binding</keyword>
<dbReference type="InterPro" id="IPR017972">
    <property type="entry name" value="Cyt_P450_CS"/>
</dbReference>
<evidence type="ECO:0000256" key="8">
    <source>
        <dbReference type="ARBA" id="ARBA00022848"/>
    </source>
</evidence>
<dbReference type="GO" id="GO:0016705">
    <property type="term" value="F:oxidoreductase activity, acting on paired donors, with incorporation or reduction of molecular oxygen"/>
    <property type="evidence" value="ECO:0007669"/>
    <property type="project" value="InterPro"/>
</dbReference>
<dbReference type="PROSITE" id="PS00086">
    <property type="entry name" value="CYTOCHROME_P450"/>
    <property type="match status" value="1"/>
</dbReference>
<accession>A0AAT9UUA4</accession>
<evidence type="ECO:0000256" key="5">
    <source>
        <dbReference type="ARBA" id="ARBA00022617"/>
    </source>
</evidence>
<comment type="similarity">
    <text evidence="4 14">Belongs to the cytochrome P450 family.</text>
</comment>